<proteinExistence type="predicted"/>
<protein>
    <submittedName>
        <fullName evidence="2">Uncharacterized protein</fullName>
    </submittedName>
</protein>
<evidence type="ECO:0000313" key="2">
    <source>
        <dbReference type="EMBL" id="TVV74764.1"/>
    </source>
</evidence>
<comment type="caution">
    <text evidence="2">The sequence shown here is derived from an EMBL/GenBank/DDBJ whole genome shotgun (WGS) entry which is preliminary data.</text>
</comment>
<dbReference type="AlphaFoldDB" id="A0A558R5V7"/>
<feature type="transmembrane region" description="Helical" evidence="1">
    <location>
        <begin position="108"/>
        <end position="127"/>
    </location>
</feature>
<keyword evidence="1" id="KW-0472">Membrane</keyword>
<organism evidence="2 3">
    <name type="scientific">Alterirhizorhabdus solaris</name>
    <dbReference type="NCBI Taxonomy" id="2529389"/>
    <lineage>
        <taxon>Bacteria</taxon>
        <taxon>Pseudomonadati</taxon>
        <taxon>Pseudomonadota</taxon>
        <taxon>Alphaproteobacteria</taxon>
        <taxon>Sphingomonadales</taxon>
        <taxon>Rhizorhabdaceae</taxon>
        <taxon>Alterirhizorhabdus</taxon>
    </lineage>
</organism>
<feature type="transmembrane region" description="Helical" evidence="1">
    <location>
        <begin position="7"/>
        <end position="31"/>
    </location>
</feature>
<keyword evidence="1" id="KW-1133">Transmembrane helix</keyword>
<dbReference type="RefSeq" id="WP_145150228.1">
    <property type="nucleotide sequence ID" value="NZ_VNIM01000028.1"/>
</dbReference>
<feature type="transmembrane region" description="Helical" evidence="1">
    <location>
        <begin position="43"/>
        <end position="71"/>
    </location>
</feature>
<keyword evidence="1" id="KW-0812">Transmembrane</keyword>
<sequence>MTVATAVFMAGIGNGLVYTLGYLFLLLIQFVTKGGGGANLGSAVTSLLVTLMFSTLLSCIITVVLALPIALVCRWLGWTGTRAFVIAPAVGAAIACAIASLLDVAPSTYAAIVAVAYISAAIIWLSLGRIRRGQGDRAVLSAA</sequence>
<evidence type="ECO:0000313" key="3">
    <source>
        <dbReference type="Proteomes" id="UP000318681"/>
    </source>
</evidence>
<feature type="transmembrane region" description="Helical" evidence="1">
    <location>
        <begin position="83"/>
        <end position="102"/>
    </location>
</feature>
<accession>A0A558R5V7</accession>
<keyword evidence="3" id="KW-1185">Reference proteome</keyword>
<reference evidence="2 3" key="1">
    <citation type="submission" date="2019-07" db="EMBL/GenBank/DDBJ databases">
        <title>Sphingomonas solaris sp. nov., isolated from a solar panel from Boston, Massachusetts.</title>
        <authorList>
            <person name="Tanner K."/>
            <person name="Pascual J."/>
            <person name="Mancuso C."/>
            <person name="Pereto J."/>
            <person name="Khalil A."/>
            <person name="Vilanova C."/>
        </authorList>
    </citation>
    <scope>NUCLEOTIDE SEQUENCE [LARGE SCALE GENOMIC DNA]</scope>
    <source>
        <strain evidence="2 3">R4DWN</strain>
    </source>
</reference>
<name>A0A558R5V7_9SPHN</name>
<dbReference type="EMBL" id="VNIM01000028">
    <property type="protein sequence ID" value="TVV74764.1"/>
    <property type="molecule type" value="Genomic_DNA"/>
</dbReference>
<dbReference type="Proteomes" id="UP000318681">
    <property type="component" value="Unassembled WGS sequence"/>
</dbReference>
<evidence type="ECO:0000256" key="1">
    <source>
        <dbReference type="SAM" id="Phobius"/>
    </source>
</evidence>
<gene>
    <name evidence="2" type="ORF">FOY91_08920</name>
</gene>